<dbReference type="EMBL" id="FOOI01000006">
    <property type="protein sequence ID" value="SFG46134.1"/>
    <property type="molecule type" value="Genomic_DNA"/>
</dbReference>
<evidence type="ECO:0000313" key="6">
    <source>
        <dbReference type="Proteomes" id="UP000533017"/>
    </source>
</evidence>
<dbReference type="Proteomes" id="UP000533017">
    <property type="component" value="Unassembled WGS sequence"/>
</dbReference>
<dbReference type="AlphaFoldDB" id="A0A1I2RZS8"/>
<dbReference type="GO" id="GO:0003677">
    <property type="term" value="F:DNA binding"/>
    <property type="evidence" value="ECO:0007669"/>
    <property type="project" value="InterPro"/>
</dbReference>
<proteinExistence type="predicted"/>
<dbReference type="Proteomes" id="UP000199052">
    <property type="component" value="Unassembled WGS sequence"/>
</dbReference>
<evidence type="ECO:0000259" key="2">
    <source>
        <dbReference type="PROSITE" id="PS50943"/>
    </source>
</evidence>
<feature type="region of interest" description="Disordered" evidence="1">
    <location>
        <begin position="82"/>
        <end position="156"/>
    </location>
</feature>
<dbReference type="EMBL" id="JACBZA010000001">
    <property type="protein sequence ID" value="NYH83852.1"/>
    <property type="molecule type" value="Genomic_DNA"/>
</dbReference>
<evidence type="ECO:0000256" key="1">
    <source>
        <dbReference type="SAM" id="MobiDB-lite"/>
    </source>
</evidence>
<dbReference type="InterPro" id="IPR001387">
    <property type="entry name" value="Cro/C1-type_HTH"/>
</dbReference>
<keyword evidence="6" id="KW-1185">Reference proteome</keyword>
<sequence>MVMNSADVGARRRLIVMQRLRERRRRLGLTQKQVVSRLGRLGVLTTNKALSSLEHGAGLDVAKLPELAHALECTVTYLLGMTSDPRSWAPDTTPASQQQGSRDQAAVAANRPRVPGAVPAGVRPDWARRPDLARRPAAAPGLVNAHPPTRNPPPSA</sequence>
<feature type="compositionally biased region" description="Basic and acidic residues" evidence="1">
    <location>
        <begin position="125"/>
        <end position="134"/>
    </location>
</feature>
<evidence type="ECO:0000313" key="3">
    <source>
        <dbReference type="EMBL" id="NYH83852.1"/>
    </source>
</evidence>
<feature type="domain" description="HTH cro/C1-type" evidence="2">
    <location>
        <begin position="20"/>
        <end position="78"/>
    </location>
</feature>
<feature type="compositionally biased region" description="Polar residues" evidence="1">
    <location>
        <begin position="93"/>
        <end position="102"/>
    </location>
</feature>
<evidence type="ECO:0000313" key="4">
    <source>
        <dbReference type="EMBL" id="SFG46134.1"/>
    </source>
</evidence>
<reference evidence="3 6" key="2">
    <citation type="submission" date="2020-07" db="EMBL/GenBank/DDBJ databases">
        <title>Sequencing the genomes of 1000 actinobacteria strains.</title>
        <authorList>
            <person name="Klenk H.-P."/>
        </authorList>
    </citation>
    <scope>NUCLEOTIDE SEQUENCE [LARGE SCALE GENOMIC DNA]</scope>
    <source>
        <strain evidence="3 6">DSM 45117</strain>
    </source>
</reference>
<dbReference type="Gene3D" id="1.10.260.40">
    <property type="entry name" value="lambda repressor-like DNA-binding domains"/>
    <property type="match status" value="1"/>
</dbReference>
<accession>A0A1I2RZS8</accession>
<dbReference type="PROSITE" id="PS50943">
    <property type="entry name" value="HTH_CROC1"/>
    <property type="match status" value="1"/>
</dbReference>
<evidence type="ECO:0000313" key="5">
    <source>
        <dbReference type="Proteomes" id="UP000199052"/>
    </source>
</evidence>
<reference evidence="4 5" key="1">
    <citation type="submission" date="2016-10" db="EMBL/GenBank/DDBJ databases">
        <authorList>
            <person name="de Groot N.N."/>
        </authorList>
    </citation>
    <scope>NUCLEOTIDE SEQUENCE [LARGE SCALE GENOMIC DNA]</scope>
    <source>
        <strain evidence="4 5">CPCC 202808</strain>
    </source>
</reference>
<dbReference type="OrthoDB" id="3823548at2"/>
<dbReference type="InterPro" id="IPR010982">
    <property type="entry name" value="Lambda_DNA-bd_dom_sf"/>
</dbReference>
<dbReference type="SUPFAM" id="SSF47413">
    <property type="entry name" value="lambda repressor-like DNA-binding domains"/>
    <property type="match status" value="1"/>
</dbReference>
<organism evidence="4 5">
    <name type="scientific">Actinopolymorpha cephalotaxi</name>
    <dbReference type="NCBI Taxonomy" id="504797"/>
    <lineage>
        <taxon>Bacteria</taxon>
        <taxon>Bacillati</taxon>
        <taxon>Actinomycetota</taxon>
        <taxon>Actinomycetes</taxon>
        <taxon>Propionibacteriales</taxon>
        <taxon>Actinopolymorphaceae</taxon>
        <taxon>Actinopolymorpha</taxon>
    </lineage>
</organism>
<dbReference type="RefSeq" id="WP_092883297.1">
    <property type="nucleotide sequence ID" value="NZ_FOOI01000006.1"/>
</dbReference>
<dbReference type="SMART" id="SM00530">
    <property type="entry name" value="HTH_XRE"/>
    <property type="match status" value="1"/>
</dbReference>
<gene>
    <name evidence="3" type="ORF">FHR37_002703</name>
    <name evidence="4" type="ORF">SAMN05421678_10656</name>
</gene>
<protein>
    <submittedName>
        <fullName evidence="4">Helix-turn-helix domain-containing protein</fullName>
    </submittedName>
    <submittedName>
        <fullName evidence="3">Transcriptional regulator with XRE-family HTH domain</fullName>
    </submittedName>
</protein>
<name>A0A1I2RZS8_9ACTN</name>